<dbReference type="AlphaFoldDB" id="A0A7S4HV64"/>
<reference evidence="3" key="1">
    <citation type="submission" date="2021-01" db="EMBL/GenBank/DDBJ databases">
        <authorList>
            <person name="Corre E."/>
            <person name="Pelletier E."/>
            <person name="Niang G."/>
            <person name="Scheremetjew M."/>
            <person name="Finn R."/>
            <person name="Kale V."/>
            <person name="Holt S."/>
            <person name="Cochrane G."/>
            <person name="Meng A."/>
            <person name="Brown T."/>
            <person name="Cohen L."/>
        </authorList>
    </citation>
    <scope>NUCLEOTIDE SEQUENCE</scope>
    <source>
        <strain evidence="3">DIVA3 518/3/11/1/6</strain>
    </source>
</reference>
<accession>A0A7S4HV64</accession>
<evidence type="ECO:0000313" key="3">
    <source>
        <dbReference type="EMBL" id="CAE2210296.1"/>
    </source>
</evidence>
<dbReference type="InterPro" id="IPR056690">
    <property type="entry name" value="DUF7788"/>
</dbReference>
<feature type="domain" description="DUF7788" evidence="2">
    <location>
        <begin position="295"/>
        <end position="507"/>
    </location>
</feature>
<evidence type="ECO:0000259" key="2">
    <source>
        <dbReference type="Pfam" id="PF25043"/>
    </source>
</evidence>
<dbReference type="Gene3D" id="3.40.50.410">
    <property type="entry name" value="von Willebrand factor, type A domain"/>
    <property type="match status" value="1"/>
</dbReference>
<feature type="domain" description="DUF2828" evidence="1">
    <location>
        <begin position="10"/>
        <end position="110"/>
    </location>
</feature>
<dbReference type="PIRSF" id="PIRSF015417">
    <property type="entry name" value="T31B5_30_vWA"/>
    <property type="match status" value="1"/>
</dbReference>
<dbReference type="Pfam" id="PF11443">
    <property type="entry name" value="DUF2828"/>
    <property type="match status" value="2"/>
</dbReference>
<dbReference type="EMBL" id="HBKP01006823">
    <property type="protein sequence ID" value="CAE2210296.1"/>
    <property type="molecule type" value="Transcribed_RNA"/>
</dbReference>
<dbReference type="InterPro" id="IPR011205">
    <property type="entry name" value="UCP015417_vWA"/>
</dbReference>
<dbReference type="InterPro" id="IPR036465">
    <property type="entry name" value="vWFA_dom_sf"/>
</dbReference>
<dbReference type="Pfam" id="PF25043">
    <property type="entry name" value="DUF7788"/>
    <property type="match status" value="1"/>
</dbReference>
<evidence type="ECO:0008006" key="4">
    <source>
        <dbReference type="Google" id="ProtNLM"/>
    </source>
</evidence>
<organism evidence="3">
    <name type="scientific">Vannella robusta</name>
    <dbReference type="NCBI Taxonomy" id="1487602"/>
    <lineage>
        <taxon>Eukaryota</taxon>
        <taxon>Amoebozoa</taxon>
        <taxon>Discosea</taxon>
        <taxon>Flabellinia</taxon>
        <taxon>Vannellidae</taxon>
        <taxon>Vannella</taxon>
    </lineage>
</organism>
<gene>
    <name evidence="3" type="ORF">VSP0166_LOCUS4932</name>
</gene>
<dbReference type="PANTHER" id="PTHR31373:SF27">
    <property type="entry name" value="TROVE DOMAIN-CONTAINING PROTEIN"/>
    <property type="match status" value="1"/>
</dbReference>
<dbReference type="PANTHER" id="PTHR31373">
    <property type="entry name" value="OS06G0652100 PROTEIN"/>
    <property type="match status" value="1"/>
</dbReference>
<feature type="domain" description="DUF2828" evidence="1">
    <location>
        <begin position="119"/>
        <end position="292"/>
    </location>
</feature>
<name>A0A7S4HV64_9EUKA</name>
<sequence>MAESKDMALTENGALSFPTTLDSCVDLFFKTVRGISEENLVPLLDAAWAESPEATLRIIFQTRDCRGGKGEKKIFYQALRWLHSKSPAVVSKNLTHIPFFGTWKDLLAVCSTIPEIEGEVIDLFVERLKDDKRILEVSESNKDEEVVSLCAKWAPTEKHSYDAKQKLAKKIAAKLCGSKNAMKEYRTGYLVPLRNRLRITERFMCANEWDNIPYSTVPSRCMNRNKFAFVKHDEDRFQKYLLAAMSGKAKLQGKQMYPHELVSQLMRASKRDLVVECQWKSIMDGIKEMGSLNKSIVLSDVSGSMSGVPMQVSIALGLLISEVSCGPFRDMIITFESCPKFHHVQGENLLERVRNVMRMSWGGSTNFQAALDLILTLAKKENVPQDDMPDKLFVISDMQFNQADGNYATNHQVLEKKFKDAGYEVPLIVYWNVRPNTTEFPALSDTPGVALLAGYSPSLLKVVMDGCDLDAEPEETLEVVDENDPAAVEVTKVKKEINPADILKKAISDERYNILEL</sequence>
<protein>
    <recommendedName>
        <fullName evidence="4">TROVE domain-containing protein</fullName>
    </recommendedName>
</protein>
<evidence type="ECO:0000259" key="1">
    <source>
        <dbReference type="Pfam" id="PF11443"/>
    </source>
</evidence>
<dbReference type="SUPFAM" id="SSF53300">
    <property type="entry name" value="vWA-like"/>
    <property type="match status" value="1"/>
</dbReference>
<proteinExistence type="predicted"/>
<dbReference type="CDD" id="cd00198">
    <property type="entry name" value="vWFA"/>
    <property type="match status" value="1"/>
</dbReference>
<dbReference type="InterPro" id="IPR058580">
    <property type="entry name" value="DUF2828"/>
</dbReference>